<dbReference type="RefSeq" id="WP_114546654.1">
    <property type="nucleotide sequence ID" value="NZ_PPTT01000017.1"/>
</dbReference>
<organism evidence="3 5">
    <name type="scientific">Eggerthella sinensis</name>
    <dbReference type="NCBI Taxonomy" id="242230"/>
    <lineage>
        <taxon>Bacteria</taxon>
        <taxon>Bacillati</taxon>
        <taxon>Actinomycetota</taxon>
        <taxon>Coriobacteriia</taxon>
        <taxon>Eggerthellales</taxon>
        <taxon>Eggerthellaceae</taxon>
        <taxon>Eggerthella</taxon>
    </lineage>
</organism>
<reference evidence="5" key="2">
    <citation type="submission" date="2018-05" db="EMBL/GenBank/DDBJ databases">
        <title>Genome Sequencing of selected type strains of the family Eggerthellaceae.</title>
        <authorList>
            <person name="Danylec N."/>
            <person name="Stoll D.A."/>
            <person name="Doetsch A."/>
            <person name="Huch M."/>
        </authorList>
    </citation>
    <scope>NUCLEOTIDE SEQUENCE [LARGE SCALE GENOMIC DNA]</scope>
    <source>
        <strain evidence="5">DSM 16107</strain>
    </source>
</reference>
<dbReference type="GO" id="GO:0016829">
    <property type="term" value="F:lyase activity"/>
    <property type="evidence" value="ECO:0007669"/>
    <property type="project" value="UniProtKB-KW"/>
</dbReference>
<name>A0A3N0IYL1_9ACTN</name>
<keyword evidence="3" id="KW-0456">Lyase</keyword>
<sequence>MQQRYNYAFFDEASKREIRRAIIKGVSIPGYQVPFASREMPIGRGWGTGGLQITLAIIGPDDTLKVIDQGSDDSVNAVNIKKLVVDTTDVEVTDATEEATLIQSRHRIPEHPLRDGQILVLQVPTPEPLRSFEPSESATKRLHAEADYTGAWLELFDQIVRYDTTTTGADHPVLVNGRYVMAPSPIPRFDNLKLHQADHLTLLGAGREKKIYAVPPHTNVVPLDFEDYPFVVESFANKRCRLCGAEGVYLDELVDEATGETYYQCNDTAWCAASTQPHGPADSLADPQPPRLAQGECSRPSSQKGPSHA</sequence>
<keyword evidence="4" id="KW-1185">Reference proteome</keyword>
<dbReference type="GO" id="GO:0051539">
    <property type="term" value="F:4 iron, 4 sulfur cluster binding"/>
    <property type="evidence" value="ECO:0007669"/>
    <property type="project" value="InterPro"/>
</dbReference>
<proteinExistence type="predicted"/>
<dbReference type="SFLD" id="SFLDS00033">
    <property type="entry name" value="Radical_SAM_Phosphonate_Metabo"/>
    <property type="match status" value="1"/>
</dbReference>
<feature type="region of interest" description="Disordered" evidence="1">
    <location>
        <begin position="276"/>
        <end position="309"/>
    </location>
</feature>
<evidence type="ECO:0000313" key="2">
    <source>
        <dbReference type="EMBL" id="RDB68242.1"/>
    </source>
</evidence>
<dbReference type="SFLD" id="SFLDG01115">
    <property type="entry name" value="Phosphonate_metabolism_(PhnJ)"/>
    <property type="match status" value="1"/>
</dbReference>
<accession>A0A3N0IYL1</accession>
<dbReference type="Pfam" id="PF06007">
    <property type="entry name" value="PhnJ"/>
    <property type="match status" value="1"/>
</dbReference>
<dbReference type="InterPro" id="IPR010306">
    <property type="entry name" value="PhnJ"/>
</dbReference>
<dbReference type="EMBL" id="QICC01000020">
    <property type="protein sequence ID" value="RNM42073.1"/>
    <property type="molecule type" value="Genomic_DNA"/>
</dbReference>
<dbReference type="Proteomes" id="UP000270112">
    <property type="component" value="Unassembled WGS sequence"/>
</dbReference>
<dbReference type="Proteomes" id="UP000253817">
    <property type="component" value="Unassembled WGS sequence"/>
</dbReference>
<evidence type="ECO:0000256" key="1">
    <source>
        <dbReference type="SAM" id="MobiDB-lite"/>
    </source>
</evidence>
<dbReference type="EMBL" id="PPTT01000017">
    <property type="protein sequence ID" value="RDB68242.1"/>
    <property type="molecule type" value="Genomic_DNA"/>
</dbReference>
<reference evidence="2 4" key="1">
    <citation type="journal article" date="2018" name="Elife">
        <title>Discovery and characterization of a prevalent human gut bacterial enzyme sufficient for the inactivation of a family of plant toxins.</title>
        <authorList>
            <person name="Koppel N."/>
            <person name="Bisanz J.E."/>
            <person name="Pandelia M.E."/>
            <person name="Turnbaugh P.J."/>
            <person name="Balskus E.P."/>
        </authorList>
    </citation>
    <scope>NUCLEOTIDE SEQUENCE [LARGE SCALE GENOMIC DNA]</scope>
    <source>
        <strain evidence="2 4">DSM 16107</strain>
    </source>
</reference>
<gene>
    <name evidence="2" type="ORF">C1876_10360</name>
    <name evidence="3" type="ORF">DMP09_06765</name>
</gene>
<dbReference type="OrthoDB" id="9803851at2"/>
<dbReference type="PIRSF" id="PIRSF011468">
    <property type="entry name" value="PhnJ"/>
    <property type="match status" value="1"/>
</dbReference>
<dbReference type="GO" id="GO:0019700">
    <property type="term" value="P:organic phosphonate catabolic process"/>
    <property type="evidence" value="ECO:0007669"/>
    <property type="project" value="InterPro"/>
</dbReference>
<protein>
    <submittedName>
        <fullName evidence="3">Carbon-phosphorus lyase complex subunit PhnJ</fullName>
    </submittedName>
</protein>
<evidence type="ECO:0000313" key="3">
    <source>
        <dbReference type="EMBL" id="RNM42073.1"/>
    </source>
</evidence>
<evidence type="ECO:0000313" key="5">
    <source>
        <dbReference type="Proteomes" id="UP000270112"/>
    </source>
</evidence>
<dbReference type="AlphaFoldDB" id="A0A3N0IYL1"/>
<dbReference type="SFLD" id="SFLDF00379">
    <property type="entry name" value="Phosphonate_metabolism_(PhnJ)"/>
    <property type="match status" value="1"/>
</dbReference>
<comment type="caution">
    <text evidence="3">The sequence shown here is derived from an EMBL/GenBank/DDBJ whole genome shotgun (WGS) entry which is preliminary data.</text>
</comment>
<feature type="compositionally biased region" description="Polar residues" evidence="1">
    <location>
        <begin position="299"/>
        <end position="309"/>
    </location>
</feature>
<evidence type="ECO:0000313" key="4">
    <source>
        <dbReference type="Proteomes" id="UP000253817"/>
    </source>
</evidence>
<reference evidence="3" key="3">
    <citation type="journal article" date="2019" name="Microbiol. Resour. Announc.">
        <title>Draft Genome Sequences of Type Strains of Gordonibacter faecihominis, Paraeggerthella hongkongensis, Parvibacter caecicola,Slackia equolifaciens, Slackia faecicanis, and Slackia isoflavoniconvertens.</title>
        <authorList>
            <person name="Danylec N."/>
            <person name="Stoll D.A."/>
            <person name="Dotsch A."/>
            <person name="Huch M."/>
        </authorList>
    </citation>
    <scope>NUCLEOTIDE SEQUENCE</scope>
    <source>
        <strain evidence="3">DSM 16107</strain>
    </source>
</reference>